<reference evidence="2 3" key="1">
    <citation type="submission" date="2019-01" db="EMBL/GenBank/DDBJ databases">
        <title>Sinorhodobacter populi sp. nov. isolated from the symptomatic bark tissue of Populus euramericana canker.</title>
        <authorList>
            <person name="Xu G."/>
        </authorList>
    </citation>
    <scope>NUCLEOTIDE SEQUENCE [LARGE SCALE GENOMIC DNA]</scope>
    <source>
        <strain evidence="2 3">2D-5</strain>
    </source>
</reference>
<protein>
    <submittedName>
        <fullName evidence="2">NrdH-redoxin</fullName>
    </submittedName>
</protein>
<dbReference type="CDD" id="cd02976">
    <property type="entry name" value="NrdH"/>
    <property type="match status" value="1"/>
</dbReference>
<name>A0A443IPR8_9RHOB</name>
<organism evidence="2 3">
    <name type="scientific">Paenirhodobacter populi</name>
    <dbReference type="NCBI Taxonomy" id="2306993"/>
    <lineage>
        <taxon>Bacteria</taxon>
        <taxon>Pseudomonadati</taxon>
        <taxon>Pseudomonadota</taxon>
        <taxon>Alphaproteobacteria</taxon>
        <taxon>Rhodobacterales</taxon>
        <taxon>Rhodobacter group</taxon>
        <taxon>Paenirhodobacter</taxon>
    </lineage>
</organism>
<comment type="caution">
    <text evidence="2">The sequence shown here is derived from an EMBL/GenBank/DDBJ whole genome shotgun (WGS) entry which is preliminary data.</text>
</comment>
<dbReference type="SUPFAM" id="SSF52833">
    <property type="entry name" value="Thioredoxin-like"/>
    <property type="match status" value="1"/>
</dbReference>
<reference evidence="2 3" key="2">
    <citation type="submission" date="2019-01" db="EMBL/GenBank/DDBJ databases">
        <authorList>
            <person name="Li Y."/>
        </authorList>
    </citation>
    <scope>NUCLEOTIDE SEQUENCE [LARGE SCALE GENOMIC DNA]</scope>
    <source>
        <strain evidence="2 3">2D-5</strain>
    </source>
</reference>
<dbReference type="EMBL" id="SAUW01000017">
    <property type="protein sequence ID" value="RWR08472.1"/>
    <property type="molecule type" value="Genomic_DNA"/>
</dbReference>
<dbReference type="AlphaFoldDB" id="A0A443IPR8"/>
<feature type="domain" description="Glutaredoxin" evidence="1">
    <location>
        <begin position="3"/>
        <end position="58"/>
    </location>
</feature>
<proteinExistence type="predicted"/>
<evidence type="ECO:0000313" key="3">
    <source>
        <dbReference type="Proteomes" id="UP000285710"/>
    </source>
</evidence>
<dbReference type="Gene3D" id="3.40.30.10">
    <property type="entry name" value="Glutaredoxin"/>
    <property type="match status" value="1"/>
</dbReference>
<dbReference type="InterPro" id="IPR036249">
    <property type="entry name" value="Thioredoxin-like_sf"/>
</dbReference>
<dbReference type="Proteomes" id="UP000285710">
    <property type="component" value="Unassembled WGS sequence"/>
</dbReference>
<dbReference type="Pfam" id="PF00462">
    <property type="entry name" value="Glutaredoxin"/>
    <property type="match status" value="1"/>
</dbReference>
<evidence type="ECO:0000313" key="2">
    <source>
        <dbReference type="EMBL" id="RWR08472.1"/>
    </source>
</evidence>
<sequence length="77" mass="8878">MTVIVWTKTDCRQCDATKRWLNEHEVPFEARELMERPDDLQRLISAGFGSAPIVEADGHEAWSGYRPDLLRKLVNHA</sequence>
<dbReference type="RefSeq" id="WP_128270334.1">
    <property type="nucleotide sequence ID" value="NZ_SAUW01000017.1"/>
</dbReference>
<evidence type="ECO:0000259" key="1">
    <source>
        <dbReference type="Pfam" id="PF00462"/>
    </source>
</evidence>
<gene>
    <name evidence="2" type="ORF">D2T33_15360</name>
</gene>
<keyword evidence="3" id="KW-1185">Reference proteome</keyword>
<dbReference type="PROSITE" id="PS51354">
    <property type="entry name" value="GLUTAREDOXIN_2"/>
    <property type="match status" value="1"/>
</dbReference>
<accession>A0A443IPR8</accession>
<dbReference type="InterPro" id="IPR002109">
    <property type="entry name" value="Glutaredoxin"/>
</dbReference>